<keyword evidence="4" id="KW-1185">Reference proteome</keyword>
<keyword evidence="2" id="KW-0812">Transmembrane</keyword>
<dbReference type="RefSeq" id="WP_310027152.1">
    <property type="nucleotide sequence ID" value="NZ_JAVDVI010000011.1"/>
</dbReference>
<feature type="coiled-coil region" evidence="1">
    <location>
        <begin position="264"/>
        <end position="317"/>
    </location>
</feature>
<keyword evidence="1" id="KW-0175">Coiled coil</keyword>
<dbReference type="EMBL" id="JAVDVI010000011">
    <property type="protein sequence ID" value="MDR6968549.1"/>
    <property type="molecule type" value="Genomic_DNA"/>
</dbReference>
<keyword evidence="2" id="KW-0472">Membrane</keyword>
<evidence type="ECO:0000256" key="2">
    <source>
        <dbReference type="SAM" id="Phobius"/>
    </source>
</evidence>
<accession>A0ABU1TRP7</accession>
<dbReference type="SUPFAM" id="SSF48452">
    <property type="entry name" value="TPR-like"/>
    <property type="match status" value="1"/>
</dbReference>
<dbReference type="InterPro" id="IPR016032">
    <property type="entry name" value="Sig_transdc_resp-reg_C-effctor"/>
</dbReference>
<dbReference type="Proteomes" id="UP001255185">
    <property type="component" value="Unassembled WGS sequence"/>
</dbReference>
<evidence type="ECO:0000313" key="3">
    <source>
        <dbReference type="EMBL" id="MDR6968549.1"/>
    </source>
</evidence>
<keyword evidence="2" id="KW-1133">Transmembrane helix</keyword>
<proteinExistence type="predicted"/>
<evidence type="ECO:0000313" key="4">
    <source>
        <dbReference type="Proteomes" id="UP001255185"/>
    </source>
</evidence>
<reference evidence="3 4" key="1">
    <citation type="submission" date="2023-07" db="EMBL/GenBank/DDBJ databases">
        <title>Sorghum-associated microbial communities from plants grown in Nebraska, USA.</title>
        <authorList>
            <person name="Schachtman D."/>
        </authorList>
    </citation>
    <scope>NUCLEOTIDE SEQUENCE [LARGE SCALE GENOMIC DNA]</scope>
    <source>
        <strain evidence="3 4">3773</strain>
    </source>
</reference>
<sequence length="425" mass="49659">MLDRLGYVYYHLSNFNEAVRYFKLSLKNPMENPRRHIGILNSIGLSYRELVEPDSAKKYFKQSRHQAVVAKDTAWIGINSGDIGRQYLSEKSYGRAKPFMEEYYNCSLTVNNTELIVEALTGLADISLHTGKVDLALQQLQQAEDLLEEAFKSGDMPVQNYVRKQYLFNVFSKVWDARGNTERSLDYLKAANTIRDSIERRARLSKNTSILQMFEAQQTNNRLQLLREEKQAAEMMQKLYISLGVLLAIVIALLYSRQLRERKIQKQKEGLLQLEKEMAENELKSSREQLEEYVRNLRQKADLLEKTQSEMNLMRRQHEIPVENEQAVLQKLRFATILTEEDWTRFKILFEKVHAGFFTKLKTAYPEFTPAEIRLCSLLKLGFNSHEMAAMTGISSMSIKKNRQRLRKKINLSKEQKLEDLFLDF</sequence>
<feature type="transmembrane region" description="Helical" evidence="2">
    <location>
        <begin position="239"/>
        <end position="256"/>
    </location>
</feature>
<dbReference type="InterPro" id="IPR011990">
    <property type="entry name" value="TPR-like_helical_dom_sf"/>
</dbReference>
<protein>
    <submittedName>
        <fullName evidence="3">Tetratricopeptide (TPR) repeat protein</fullName>
    </submittedName>
</protein>
<gene>
    <name evidence="3" type="ORF">J2X31_002572</name>
</gene>
<comment type="caution">
    <text evidence="3">The sequence shown here is derived from an EMBL/GenBank/DDBJ whole genome shotgun (WGS) entry which is preliminary data.</text>
</comment>
<dbReference type="SUPFAM" id="SSF46894">
    <property type="entry name" value="C-terminal effector domain of the bipartite response regulators"/>
    <property type="match status" value="1"/>
</dbReference>
<dbReference type="Gene3D" id="1.25.40.10">
    <property type="entry name" value="Tetratricopeptide repeat domain"/>
    <property type="match status" value="1"/>
</dbReference>
<name>A0ABU1TRP7_9FLAO</name>
<organism evidence="3 4">
    <name type="scientific">Flavobacterium arsenatis</name>
    <dbReference type="NCBI Taxonomy" id="1484332"/>
    <lineage>
        <taxon>Bacteria</taxon>
        <taxon>Pseudomonadati</taxon>
        <taxon>Bacteroidota</taxon>
        <taxon>Flavobacteriia</taxon>
        <taxon>Flavobacteriales</taxon>
        <taxon>Flavobacteriaceae</taxon>
        <taxon>Flavobacterium</taxon>
    </lineage>
</organism>
<evidence type="ECO:0000256" key="1">
    <source>
        <dbReference type="SAM" id="Coils"/>
    </source>
</evidence>